<feature type="non-terminal residue" evidence="1">
    <location>
        <position position="198"/>
    </location>
</feature>
<dbReference type="EMBL" id="JAUSUQ010000002">
    <property type="protein sequence ID" value="MDQ0337803.1"/>
    <property type="molecule type" value="Genomic_DNA"/>
</dbReference>
<evidence type="ECO:0000313" key="2">
    <source>
        <dbReference type="Proteomes" id="UP001232445"/>
    </source>
</evidence>
<accession>A0ABU0CNY3</accession>
<gene>
    <name evidence="1" type="ORF">J2S00_000586</name>
</gene>
<keyword evidence="2" id="KW-1185">Reference proteome</keyword>
<reference evidence="1 2" key="1">
    <citation type="submission" date="2023-07" db="EMBL/GenBank/DDBJ databases">
        <title>Genomic Encyclopedia of Type Strains, Phase IV (KMG-IV): sequencing the most valuable type-strain genomes for metagenomic binning, comparative biology and taxonomic classification.</title>
        <authorList>
            <person name="Goeker M."/>
        </authorList>
    </citation>
    <scope>NUCLEOTIDE SEQUENCE [LARGE SCALE GENOMIC DNA]</scope>
    <source>
        <strain evidence="1 2">DSM 17740</strain>
    </source>
</reference>
<name>A0ABU0CNY3_9BACI</name>
<evidence type="ECO:0008006" key="3">
    <source>
        <dbReference type="Google" id="ProtNLM"/>
    </source>
</evidence>
<comment type="caution">
    <text evidence="1">The sequence shown here is derived from an EMBL/GenBank/DDBJ whole genome shotgun (WGS) entry which is preliminary data.</text>
</comment>
<dbReference type="Proteomes" id="UP001232445">
    <property type="component" value="Unassembled WGS sequence"/>
</dbReference>
<evidence type="ECO:0000313" key="1">
    <source>
        <dbReference type="EMBL" id="MDQ0337803.1"/>
    </source>
</evidence>
<proteinExistence type="predicted"/>
<sequence>MSLATRKEYMFNMRERYLKAKTRKEKSQILDEVVKMTGYHRKHALQVLNSKTTLFHPKVIKRANPKQYQQSMPIIQKVWEALDYPCAERLHPVLLATAEHLARHGELVLSDQIREELRRISRATLARRIKIWRSPKPKKKTFSQSKALSHLRSQVPIETYHWDEQKPGALEIDLVEHNGGSAIGHFAYTLTVVDVVTG</sequence>
<protein>
    <recommendedName>
        <fullName evidence="3">Transposase</fullName>
    </recommendedName>
</protein>
<organism evidence="1 2">
    <name type="scientific">Caldalkalibacillus uzonensis</name>
    <dbReference type="NCBI Taxonomy" id="353224"/>
    <lineage>
        <taxon>Bacteria</taxon>
        <taxon>Bacillati</taxon>
        <taxon>Bacillota</taxon>
        <taxon>Bacilli</taxon>
        <taxon>Bacillales</taxon>
        <taxon>Bacillaceae</taxon>
        <taxon>Caldalkalibacillus</taxon>
    </lineage>
</organism>